<feature type="region of interest" description="Disordered" evidence="6">
    <location>
        <begin position="547"/>
        <end position="568"/>
    </location>
</feature>
<evidence type="ECO:0000313" key="9">
    <source>
        <dbReference type="EMBL" id="RVX74756.1"/>
    </source>
</evidence>
<dbReference type="PANTHER" id="PTHR23501">
    <property type="entry name" value="MAJOR FACILITATOR SUPERFAMILY"/>
    <property type="match status" value="1"/>
</dbReference>
<evidence type="ECO:0000256" key="6">
    <source>
        <dbReference type="SAM" id="MobiDB-lite"/>
    </source>
</evidence>
<feature type="transmembrane region" description="Helical" evidence="7">
    <location>
        <begin position="511"/>
        <end position="530"/>
    </location>
</feature>
<dbReference type="CDD" id="cd06179">
    <property type="entry name" value="MFS_TRI12_like"/>
    <property type="match status" value="1"/>
</dbReference>
<evidence type="ECO:0000256" key="4">
    <source>
        <dbReference type="ARBA" id="ARBA00022989"/>
    </source>
</evidence>
<feature type="transmembrane region" description="Helical" evidence="7">
    <location>
        <begin position="90"/>
        <end position="108"/>
    </location>
</feature>
<dbReference type="InterPro" id="IPR053791">
    <property type="entry name" value="MFS_Tri12-like"/>
</dbReference>
<sequence>MTSIHIETSAGEEANAHFHAKTILLIVAVNCVYVAQSLNVVASGSLGLSITAVVGGSSNMVWLTSVLTILTVVLSPPVSQAADYWGRKWFIVFLSAMGFVGCIIVSRADSIGMAIGGLTVSGFSYGCQPLIHAVVSEVLPRKYRSYAQATTNMSIALGAILTLLIGGALTRNYNAVGFRTFYYITAAVYAVTTIGVGLLYNPPPRELQIKLSFHEKIRRLDWIGFALLTIGLVLFCLGLSWAQNPYPWSSAHVLANFLIGVAVTAGLIVYEWRFKRDGMFHHGLFRDRNFPIALLCVFCEGIAFFCANNYFAFEVTTFYTTDSLMVGLHYTVAFYAFFISAVFAGWYCWKTKSLRLPTCFAFVLFLIFYILMATANKNTPEANIWAYPLFLGSGLGIALTALMVAAQFSTLPELIAIASGLMISVRSLGGTVGLAIYNAIFNSAMSQHVASNIAAATLPLGLPETSLGALIGALVAHNATALAEIPGADLDIIEAGNEALLDAFTVAFRHVWIAAGAFALLAVIASIFMIDPRSDFNAHIDAPVEIDEQVDDEEAEARQDENANKTKA</sequence>
<feature type="transmembrane region" description="Helical" evidence="7">
    <location>
        <begin position="181"/>
        <end position="201"/>
    </location>
</feature>
<feature type="transmembrane region" description="Helical" evidence="7">
    <location>
        <begin position="290"/>
        <end position="312"/>
    </location>
</feature>
<dbReference type="PROSITE" id="PS50850">
    <property type="entry name" value="MFS"/>
    <property type="match status" value="1"/>
</dbReference>
<feature type="transmembrane region" description="Helical" evidence="7">
    <location>
        <begin position="384"/>
        <end position="405"/>
    </location>
</feature>
<keyword evidence="3 7" id="KW-0812">Transmembrane</keyword>
<keyword evidence="4 7" id="KW-1133">Transmembrane helix</keyword>
<keyword evidence="5 7" id="KW-0472">Membrane</keyword>
<feature type="transmembrane region" description="Helical" evidence="7">
    <location>
        <begin position="60"/>
        <end position="78"/>
    </location>
</feature>
<feature type="domain" description="Major facilitator superfamily (MFS) profile" evidence="8">
    <location>
        <begin position="23"/>
        <end position="534"/>
    </location>
</feature>
<comment type="caution">
    <text evidence="9">The sequence shown here is derived from an EMBL/GenBank/DDBJ whole genome shotgun (WGS) entry which is preliminary data.</text>
</comment>
<evidence type="ECO:0000256" key="5">
    <source>
        <dbReference type="ARBA" id="ARBA00023136"/>
    </source>
</evidence>
<comment type="subcellular location">
    <subcellularLocation>
        <location evidence="1">Membrane</location>
        <topology evidence="1">Multi-pass membrane protein</topology>
    </subcellularLocation>
</comment>
<reference evidence="9 10" key="1">
    <citation type="submission" date="2017-03" db="EMBL/GenBank/DDBJ databases">
        <title>Genomes of endolithic fungi from Antarctica.</title>
        <authorList>
            <person name="Coleine C."/>
            <person name="Masonjones S."/>
            <person name="Stajich J.E."/>
        </authorList>
    </citation>
    <scope>NUCLEOTIDE SEQUENCE [LARGE SCALE GENOMIC DNA]</scope>
    <source>
        <strain evidence="9 10">CCFEE 6314</strain>
    </source>
</reference>
<dbReference type="GO" id="GO:0005886">
    <property type="term" value="C:plasma membrane"/>
    <property type="evidence" value="ECO:0007669"/>
    <property type="project" value="TreeGrafter"/>
</dbReference>
<accession>A0A438NGB6</accession>
<feature type="transmembrane region" description="Helical" evidence="7">
    <location>
        <begin position="222"/>
        <end position="242"/>
    </location>
</feature>
<feature type="transmembrane region" description="Helical" evidence="7">
    <location>
        <begin position="248"/>
        <end position="270"/>
    </location>
</feature>
<dbReference type="AlphaFoldDB" id="A0A438NGB6"/>
<keyword evidence="2" id="KW-0813">Transport</keyword>
<dbReference type="InterPro" id="IPR020846">
    <property type="entry name" value="MFS_dom"/>
</dbReference>
<evidence type="ECO:0000256" key="2">
    <source>
        <dbReference type="ARBA" id="ARBA00022448"/>
    </source>
</evidence>
<proteinExistence type="predicted"/>
<feature type="transmembrane region" description="Helical" evidence="7">
    <location>
        <begin position="23"/>
        <end position="48"/>
    </location>
</feature>
<organism evidence="9 10">
    <name type="scientific">Exophiala mesophila</name>
    <name type="common">Black yeast-like fungus</name>
    <dbReference type="NCBI Taxonomy" id="212818"/>
    <lineage>
        <taxon>Eukaryota</taxon>
        <taxon>Fungi</taxon>
        <taxon>Dikarya</taxon>
        <taxon>Ascomycota</taxon>
        <taxon>Pezizomycotina</taxon>
        <taxon>Eurotiomycetes</taxon>
        <taxon>Chaetothyriomycetidae</taxon>
        <taxon>Chaetothyriales</taxon>
        <taxon>Herpotrichiellaceae</taxon>
        <taxon>Exophiala</taxon>
    </lineage>
</organism>
<feature type="compositionally biased region" description="Basic and acidic residues" evidence="6">
    <location>
        <begin position="556"/>
        <end position="568"/>
    </location>
</feature>
<protein>
    <recommendedName>
        <fullName evidence="8">Major facilitator superfamily (MFS) profile domain-containing protein</fullName>
    </recommendedName>
</protein>
<dbReference type="InterPro" id="IPR010573">
    <property type="entry name" value="MFS_Str1/Tri12-like"/>
</dbReference>
<name>A0A438NGB6_EXOME</name>
<dbReference type="PANTHER" id="PTHR23501:SF195">
    <property type="entry name" value="PEP5"/>
    <property type="match status" value="1"/>
</dbReference>
<evidence type="ECO:0000259" key="8">
    <source>
        <dbReference type="PROSITE" id="PS50850"/>
    </source>
</evidence>
<evidence type="ECO:0000313" key="10">
    <source>
        <dbReference type="Proteomes" id="UP000288859"/>
    </source>
</evidence>
<evidence type="ECO:0000256" key="1">
    <source>
        <dbReference type="ARBA" id="ARBA00004141"/>
    </source>
</evidence>
<dbReference type="Proteomes" id="UP000288859">
    <property type="component" value="Unassembled WGS sequence"/>
</dbReference>
<feature type="transmembrane region" description="Helical" evidence="7">
    <location>
        <begin position="147"/>
        <end position="169"/>
    </location>
</feature>
<feature type="transmembrane region" description="Helical" evidence="7">
    <location>
        <begin position="356"/>
        <end position="372"/>
    </location>
</feature>
<dbReference type="SUPFAM" id="SSF103473">
    <property type="entry name" value="MFS general substrate transporter"/>
    <property type="match status" value="1"/>
</dbReference>
<dbReference type="EMBL" id="NAJM01000003">
    <property type="protein sequence ID" value="RVX74756.1"/>
    <property type="molecule type" value="Genomic_DNA"/>
</dbReference>
<dbReference type="Pfam" id="PF06609">
    <property type="entry name" value="TRI12"/>
    <property type="match status" value="1"/>
</dbReference>
<feature type="transmembrane region" description="Helical" evidence="7">
    <location>
        <begin position="332"/>
        <end position="349"/>
    </location>
</feature>
<dbReference type="OrthoDB" id="2587356at2759"/>
<dbReference type="InterPro" id="IPR005829">
    <property type="entry name" value="Sugar_transporter_CS"/>
</dbReference>
<evidence type="ECO:0000256" key="7">
    <source>
        <dbReference type="SAM" id="Phobius"/>
    </source>
</evidence>
<dbReference type="GO" id="GO:0022857">
    <property type="term" value="F:transmembrane transporter activity"/>
    <property type="evidence" value="ECO:0007669"/>
    <property type="project" value="InterPro"/>
</dbReference>
<dbReference type="InterPro" id="IPR036259">
    <property type="entry name" value="MFS_trans_sf"/>
</dbReference>
<dbReference type="PROSITE" id="PS00216">
    <property type="entry name" value="SUGAR_TRANSPORT_1"/>
    <property type="match status" value="1"/>
</dbReference>
<dbReference type="Gene3D" id="1.20.1250.20">
    <property type="entry name" value="MFS general substrate transporter like domains"/>
    <property type="match status" value="1"/>
</dbReference>
<gene>
    <name evidence="9" type="ORF">B0A52_01033</name>
</gene>
<feature type="transmembrane region" description="Helical" evidence="7">
    <location>
        <begin position="414"/>
        <end position="437"/>
    </location>
</feature>
<feature type="transmembrane region" description="Helical" evidence="7">
    <location>
        <begin position="114"/>
        <end position="135"/>
    </location>
</feature>
<dbReference type="VEuPathDB" id="FungiDB:PV10_05258"/>
<evidence type="ECO:0000256" key="3">
    <source>
        <dbReference type="ARBA" id="ARBA00022692"/>
    </source>
</evidence>